<proteinExistence type="predicted"/>
<protein>
    <recommendedName>
        <fullName evidence="3">DUF3865 domain-containing protein</fullName>
    </recommendedName>
</protein>
<dbReference type="AlphaFoldDB" id="A0A178L8G0"/>
<dbReference type="InterPro" id="IPR024477">
    <property type="entry name" value="DUF3865_CADD-like"/>
</dbReference>
<organism evidence="1 2">
    <name type="scientific">Pseudomonas oryzihabitans</name>
    <dbReference type="NCBI Taxonomy" id="47885"/>
    <lineage>
        <taxon>Bacteria</taxon>
        <taxon>Pseudomonadati</taxon>
        <taxon>Pseudomonadota</taxon>
        <taxon>Gammaproteobacteria</taxon>
        <taxon>Pseudomonadales</taxon>
        <taxon>Pseudomonadaceae</taxon>
        <taxon>Pseudomonas</taxon>
    </lineage>
</organism>
<dbReference type="EMBL" id="LWCR01000045">
    <property type="protein sequence ID" value="OAN26028.1"/>
    <property type="molecule type" value="Genomic_DNA"/>
</dbReference>
<reference evidence="1 2" key="1">
    <citation type="submission" date="2016-04" db="EMBL/GenBank/DDBJ databases">
        <title>Draft Genome Sequences of Staphylococcus capitis Strain H36, S. capitis Strain H65, S. cohnii Strain H62, S. hominis Strain H69, Mycobacterium iranicum Strain H39, Plantibacter sp. Strain H53, Pseudomonas oryzihabitans Strain H72, and Microbacterium sp. Strain H83, isolated from residential settings.</title>
        <authorList>
            <person name="Lymperopoulou D."/>
            <person name="Adams R.I."/>
            <person name="Lindow S."/>
            <person name="Coil D.A."/>
            <person name="Jospin G."/>
            <person name="Eisen J.A."/>
        </authorList>
    </citation>
    <scope>NUCLEOTIDE SEQUENCE [LARGE SCALE GENOMIC DNA]</scope>
    <source>
        <strain evidence="1 2">H72</strain>
    </source>
</reference>
<comment type="caution">
    <text evidence="1">The sequence shown here is derived from an EMBL/GenBank/DDBJ whole genome shotgun (WGS) entry which is preliminary data.</text>
</comment>
<dbReference type="OrthoDB" id="4519636at2"/>
<evidence type="ECO:0000313" key="2">
    <source>
        <dbReference type="Proteomes" id="UP000078356"/>
    </source>
</evidence>
<dbReference type="Gene3D" id="1.20.910.10">
    <property type="entry name" value="Heme oxygenase-like"/>
    <property type="match status" value="1"/>
</dbReference>
<dbReference type="Pfam" id="PF12981">
    <property type="entry name" value="DUF3865"/>
    <property type="match status" value="1"/>
</dbReference>
<sequence>MYRNFPSLVDEALAQATHTRLIFEQAISEGRAVISGERLIIEHLDPLIEALYQQIWQRVDPAALTAEQARLYIGELSVFARYNSTLLLRAADTVRGFCPELAQELTRNYLEEGGERGKLPAHYVVFSGALIADLGFRVNGWMPRAASTRSLVSMIDILAWSHCPSTILGMYYATEAVAIAETRLLQAITDRLGVVLGRGQGADLPRLHDYYRMHLDEEHEAATGKVAVEQGHQDGIARFIRQAQLFGFLQPQVIDGFLQMLTPFVDQWVELSTLIDAARDGKD</sequence>
<dbReference type="InterPro" id="IPR016084">
    <property type="entry name" value="Haem_Oase-like_multi-hlx"/>
</dbReference>
<name>A0A178L8G0_9PSED</name>
<evidence type="ECO:0008006" key="3">
    <source>
        <dbReference type="Google" id="ProtNLM"/>
    </source>
</evidence>
<dbReference type="Proteomes" id="UP000078356">
    <property type="component" value="Unassembled WGS sequence"/>
</dbReference>
<dbReference type="RefSeq" id="WP_064308965.1">
    <property type="nucleotide sequence ID" value="NZ_LWCR01000045.1"/>
</dbReference>
<evidence type="ECO:0000313" key="1">
    <source>
        <dbReference type="EMBL" id="OAN26028.1"/>
    </source>
</evidence>
<accession>A0A178L8G0</accession>
<gene>
    <name evidence="1" type="ORF">A4V15_06425</name>
</gene>